<dbReference type="EMBL" id="JASJEX010000003">
    <property type="protein sequence ID" value="MDJ1129885.1"/>
    <property type="molecule type" value="Genomic_DNA"/>
</dbReference>
<dbReference type="Proteomes" id="UP001431693">
    <property type="component" value="Unassembled WGS sequence"/>
</dbReference>
<dbReference type="Gene3D" id="3.60.21.10">
    <property type="match status" value="1"/>
</dbReference>
<accession>A0ABT6ZLG4</accession>
<evidence type="ECO:0000313" key="3">
    <source>
        <dbReference type="EMBL" id="MDJ1129885.1"/>
    </source>
</evidence>
<proteinExistence type="inferred from homology"/>
<dbReference type="InterPro" id="IPR024654">
    <property type="entry name" value="Calcineurin-like_PHP_lpxH"/>
</dbReference>
<comment type="caution">
    <text evidence="3">The sequence shown here is derived from an EMBL/GenBank/DDBJ whole genome shotgun (WGS) entry which is preliminary data.</text>
</comment>
<protein>
    <submittedName>
        <fullName evidence="3">Metallophosphoesterase family protein</fullName>
    </submittedName>
</protein>
<evidence type="ECO:0000256" key="1">
    <source>
        <dbReference type="ARBA" id="ARBA00008950"/>
    </source>
</evidence>
<name>A0ABT6ZLG4_9ACTN</name>
<dbReference type="InterPro" id="IPR051693">
    <property type="entry name" value="UPF0046_metallophosphoest"/>
</dbReference>
<sequence>MRVLALSDTEVPWLSQWYDRRRLDRYDLIVSCGDLSPRYLSRIATLSRAPLLYVRGNHDARYDTEPPEGCWPIEDEVVTYRGLQVAGLGGSLPYNDSVWGFSERQMARKAGRLARRAEWAGGLDLLVTHAPVRGYGDLDDLPHQGFEALGAFLDRARPQVMVHGHVHIEYGRVARELAHPSGARLLNACGFQEFELEPNERQKVWRKPARIG</sequence>
<dbReference type="RefSeq" id="WP_283713005.1">
    <property type="nucleotide sequence ID" value="NZ_JASJEW010000002.1"/>
</dbReference>
<dbReference type="SUPFAM" id="SSF56300">
    <property type="entry name" value="Metallo-dependent phosphatases"/>
    <property type="match status" value="1"/>
</dbReference>
<dbReference type="PANTHER" id="PTHR12905:SF0">
    <property type="entry name" value="CALCINEURIN-LIKE PHOSPHOESTERASE DOMAIN-CONTAINING PROTEIN"/>
    <property type="match status" value="1"/>
</dbReference>
<gene>
    <name evidence="3" type="ORF">QJ043_07325</name>
</gene>
<evidence type="ECO:0000259" key="2">
    <source>
        <dbReference type="Pfam" id="PF12850"/>
    </source>
</evidence>
<keyword evidence="4" id="KW-1185">Reference proteome</keyword>
<dbReference type="Pfam" id="PF12850">
    <property type="entry name" value="Metallophos_2"/>
    <property type="match status" value="1"/>
</dbReference>
<comment type="similarity">
    <text evidence="1">Belongs to the metallophosphoesterase superfamily. YfcE family.</text>
</comment>
<feature type="domain" description="Calcineurin-like phosphoesterase" evidence="2">
    <location>
        <begin position="1"/>
        <end position="174"/>
    </location>
</feature>
<evidence type="ECO:0000313" key="4">
    <source>
        <dbReference type="Proteomes" id="UP001431693"/>
    </source>
</evidence>
<dbReference type="InterPro" id="IPR029052">
    <property type="entry name" value="Metallo-depent_PP-like"/>
</dbReference>
<organism evidence="3 4">
    <name type="scientific">Kribbibacterium absianum</name>
    <dbReference type="NCBI Taxonomy" id="3044210"/>
    <lineage>
        <taxon>Bacteria</taxon>
        <taxon>Bacillati</taxon>
        <taxon>Actinomycetota</taxon>
        <taxon>Coriobacteriia</taxon>
        <taxon>Coriobacteriales</taxon>
        <taxon>Kribbibacteriaceae</taxon>
        <taxon>Kribbibacterium</taxon>
    </lineage>
</organism>
<reference evidence="3" key="1">
    <citation type="submission" date="2023-05" db="EMBL/GenBank/DDBJ databases">
        <title>[olsenella] sp. nov., isolated from a pig farm feces dump.</title>
        <authorList>
            <person name="Chang Y.-H."/>
        </authorList>
    </citation>
    <scope>NUCLEOTIDE SEQUENCE</scope>
    <source>
        <strain evidence="3">YH-ols2217</strain>
    </source>
</reference>
<dbReference type="PANTHER" id="PTHR12905">
    <property type="entry name" value="METALLOPHOSPHOESTERASE"/>
    <property type="match status" value="1"/>
</dbReference>